<dbReference type="AlphaFoldDB" id="A0A381WFW3"/>
<name>A0A381WFW3_9ZZZZ</name>
<protein>
    <submittedName>
        <fullName evidence="1">Uncharacterized protein</fullName>
    </submittedName>
</protein>
<sequence>LYFASVIGVVALLEALLAFLVADSRTEVTKAIEQFHQHRRSAGVYVGE</sequence>
<accession>A0A381WFW3</accession>
<reference evidence="1" key="1">
    <citation type="submission" date="2018-05" db="EMBL/GenBank/DDBJ databases">
        <authorList>
            <person name="Lanie J.A."/>
            <person name="Ng W.-L."/>
            <person name="Kazmierczak K.M."/>
            <person name="Andrzejewski T.M."/>
            <person name="Davidsen T.M."/>
            <person name="Wayne K.J."/>
            <person name="Tettelin H."/>
            <person name="Glass J.I."/>
            <person name="Rusch D."/>
            <person name="Podicherti R."/>
            <person name="Tsui H.-C.T."/>
            <person name="Winkler M.E."/>
        </authorList>
    </citation>
    <scope>NUCLEOTIDE SEQUENCE</scope>
</reference>
<organism evidence="1">
    <name type="scientific">marine metagenome</name>
    <dbReference type="NCBI Taxonomy" id="408172"/>
    <lineage>
        <taxon>unclassified sequences</taxon>
        <taxon>metagenomes</taxon>
        <taxon>ecological metagenomes</taxon>
    </lineage>
</organism>
<gene>
    <name evidence="1" type="ORF">METZ01_LOCUS104219</name>
</gene>
<proteinExistence type="predicted"/>
<feature type="non-terminal residue" evidence="1">
    <location>
        <position position="1"/>
    </location>
</feature>
<dbReference type="EMBL" id="UINC01011673">
    <property type="protein sequence ID" value="SVA51365.1"/>
    <property type="molecule type" value="Genomic_DNA"/>
</dbReference>
<evidence type="ECO:0000313" key="1">
    <source>
        <dbReference type="EMBL" id="SVA51365.1"/>
    </source>
</evidence>